<name>A0A261Y3F4_9FUNG</name>
<dbReference type="GO" id="GO:0005777">
    <property type="term" value="C:peroxisome"/>
    <property type="evidence" value="ECO:0007669"/>
    <property type="project" value="UniProtKB-SubCell"/>
</dbReference>
<dbReference type="GO" id="GO:0033540">
    <property type="term" value="P:fatty acid beta-oxidation using acyl-CoA oxidase"/>
    <property type="evidence" value="ECO:0007669"/>
    <property type="project" value="UniProtKB-UniPathway"/>
</dbReference>
<dbReference type="InterPro" id="IPR055060">
    <property type="entry name" value="ACOX_C_alpha1"/>
</dbReference>
<protein>
    <recommendedName>
        <fullName evidence="16">W2 domain-containing protein</fullName>
    </recommendedName>
</protein>
<evidence type="ECO:0000259" key="16">
    <source>
        <dbReference type="PROSITE" id="PS51363"/>
    </source>
</evidence>
<dbReference type="PANTHER" id="PTHR10909:SF250">
    <property type="entry name" value="PEROXISOMAL ACYL-COENZYME A OXIDASE 1"/>
    <property type="match status" value="1"/>
</dbReference>
<comment type="cofactor">
    <cofactor evidence="1">
        <name>FAD</name>
        <dbReference type="ChEBI" id="CHEBI:57692"/>
    </cofactor>
</comment>
<feature type="region of interest" description="Disordered" evidence="15">
    <location>
        <begin position="142"/>
        <end position="181"/>
    </location>
</feature>
<keyword evidence="11" id="KW-0560">Oxidoreductase</keyword>
<evidence type="ECO:0000256" key="12">
    <source>
        <dbReference type="ARBA" id="ARBA00023098"/>
    </source>
</evidence>
<dbReference type="FunFam" id="3.30.30.170:FF:000002">
    <property type="entry name" value="Eukaryotic translation initiation factor 5"/>
    <property type="match status" value="1"/>
</dbReference>
<comment type="subcellular location">
    <subcellularLocation>
        <location evidence="2">Peroxisome</location>
    </subcellularLocation>
</comment>
<dbReference type="CDD" id="cd11561">
    <property type="entry name" value="W2_eIF5"/>
    <property type="match status" value="1"/>
</dbReference>
<dbReference type="SUPFAM" id="SSF100966">
    <property type="entry name" value="Translation initiation factor 2 beta, aIF2beta, N-terminal domain"/>
    <property type="match status" value="1"/>
</dbReference>
<keyword evidence="9" id="KW-0276">Fatty acid metabolism</keyword>
<dbReference type="Pfam" id="PF02020">
    <property type="entry name" value="W2"/>
    <property type="match status" value="1"/>
</dbReference>
<dbReference type="InterPro" id="IPR012258">
    <property type="entry name" value="Acyl-CoA_oxidase"/>
</dbReference>
<dbReference type="InterPro" id="IPR029320">
    <property type="entry name" value="Acyl-CoA_ox_N"/>
</dbReference>
<dbReference type="Gene3D" id="1.20.140.10">
    <property type="entry name" value="Butyryl-CoA Dehydrogenase, subunit A, domain 3"/>
    <property type="match status" value="2"/>
</dbReference>
<dbReference type="Pfam" id="PF01873">
    <property type="entry name" value="eIF-5_eIF-2B"/>
    <property type="match status" value="1"/>
</dbReference>
<dbReference type="Gene3D" id="2.20.25.350">
    <property type="match status" value="1"/>
</dbReference>
<dbReference type="InterPro" id="IPR003307">
    <property type="entry name" value="W2_domain"/>
</dbReference>
<dbReference type="Gene3D" id="2.40.110.10">
    <property type="entry name" value="Butyryl-CoA Dehydrogenase, subunit A, domain 2"/>
    <property type="match status" value="1"/>
</dbReference>
<evidence type="ECO:0000256" key="13">
    <source>
        <dbReference type="ARBA" id="ARBA00023134"/>
    </source>
</evidence>
<keyword evidence="7" id="KW-0547">Nucleotide-binding</keyword>
<dbReference type="PROSITE" id="PS51363">
    <property type="entry name" value="W2"/>
    <property type="match status" value="1"/>
</dbReference>
<dbReference type="InterPro" id="IPR046373">
    <property type="entry name" value="Acyl-CoA_Oxase/DH_mid-dom_sf"/>
</dbReference>
<dbReference type="UniPathway" id="UPA00661"/>
<evidence type="ECO:0000256" key="8">
    <source>
        <dbReference type="ARBA" id="ARBA00022827"/>
    </source>
</evidence>
<dbReference type="Pfam" id="PF01756">
    <property type="entry name" value="ACOX"/>
    <property type="match status" value="1"/>
</dbReference>
<dbReference type="GO" id="GO:0003997">
    <property type="term" value="F:acyl-CoA oxidase activity"/>
    <property type="evidence" value="ECO:0007669"/>
    <property type="project" value="InterPro"/>
</dbReference>
<dbReference type="SUPFAM" id="SSF47203">
    <property type="entry name" value="Acyl-CoA dehydrogenase C-terminal domain-like"/>
    <property type="match status" value="2"/>
</dbReference>
<evidence type="ECO:0000256" key="14">
    <source>
        <dbReference type="ARBA" id="ARBA00023140"/>
    </source>
</evidence>
<dbReference type="GO" id="GO:0071949">
    <property type="term" value="F:FAD binding"/>
    <property type="evidence" value="ECO:0007669"/>
    <property type="project" value="InterPro"/>
</dbReference>
<evidence type="ECO:0000256" key="15">
    <source>
        <dbReference type="SAM" id="MobiDB-lite"/>
    </source>
</evidence>
<evidence type="ECO:0000256" key="7">
    <source>
        <dbReference type="ARBA" id="ARBA00022741"/>
    </source>
</evidence>
<comment type="similarity">
    <text evidence="3">Belongs to the acyl-CoA oxidase family.</text>
</comment>
<accession>A0A261Y3F4</accession>
<evidence type="ECO:0000313" key="18">
    <source>
        <dbReference type="Proteomes" id="UP000242875"/>
    </source>
</evidence>
<dbReference type="Gene3D" id="3.30.30.170">
    <property type="match status" value="1"/>
</dbReference>
<sequence length="1004" mass="112036">MATVNIRRDVKDSFYRYKMPVLRGKVEGQGNGIKTVVVNMSDVARSLSRPPGYPTKFFGCELGAQTKMDEKNDRYIVNGAHDENKLRELLDSFIKKFVLCPSCSNPETDIIITKNDEILLDCKACGQRNPADMRHKLVTYILKNPPTNAKKGGKKGKKNGTSSAGEEGQNGDGEVDDEDDDIISRRINKEAANMIIESKLENAGWSVDISEEAVARRMAELSVKTSLLGGDDDDDDFENADNKYDLFGTWLDENQGASDQEIIEKAEELGVLEKHKAVQVLVQCIFTDKIVQELPKRIKLLKRFVTSEKAQKSLLGGIERLVGLEYKDELLPKVSKILMILYEEEIVEEEVFLKWGEKPSKRYVDRDTSKIVEEVLRGDPVFDKSKRPFMSRSERVYNALEISKRLVELRDEKDWSIEDMRQALSLVDMHLPTTLHYGAFIAVILSQGTNEQIAKWIPLAERHAVIGCYAQTELGHGSNVAGLETLATYDPEKEEFVIHSPRLQSSKWWIGGLGVLATHAIVQAQLIIHQRPYGPHTFIVPIRSLKDHTPLKGVTVGDIGPKAYGGFNVMFHQHRIPRENMLMKFAQVSKDGKYTKPPHDKLSYGSMVTLRAGMVHEAASVLARATTIATRYTSVRRQFNSSAKDDNLETQVISYSSVQHRIVPLIALAYAFYVTAEEVMNTFEKMMDQLKNAQTDLLGDVHGLTCALKTYGSRRAAEGAEECRKAMGGHGYSAFSGISEMFASYIPSNTYEGDNFVLAQQTARYVLKELGKVQSGDGNLGPFSNYLANIDPSNMSHPVSLASEDAILDTQVQLELFGTRAARAAIELASLVQAGAKWTDLNIEAWNLNCAHAEFVILKVFSQRVEDMDKGTGSSGSKYSSLAGVLRKLRNLYVLNTIYSVSTASFLMTKAVHPDQLQAIGNQYRALLRQVSTMAVSLTDSFGFSDYYLNSALGSYSGAAYENLFEAAQRDPVNSDAWKKKAYKVCLMIIHLHDYLFNSPMSIQ</sequence>
<dbReference type="SMART" id="SM00653">
    <property type="entry name" value="eIF2B_5"/>
    <property type="match status" value="1"/>
</dbReference>
<dbReference type="InterPro" id="IPR036250">
    <property type="entry name" value="AcylCo_DH-like_C"/>
</dbReference>
<dbReference type="InterPro" id="IPR016190">
    <property type="entry name" value="Transl_init_fac_IF2/IF5_Zn-bd"/>
</dbReference>
<evidence type="ECO:0000256" key="4">
    <source>
        <dbReference type="ARBA" id="ARBA00010397"/>
    </source>
</evidence>
<dbReference type="FunFam" id="2.40.110.10:FF:000003">
    <property type="entry name" value="Acyl-coenzyme A oxidase"/>
    <property type="match status" value="1"/>
</dbReference>
<dbReference type="FunFam" id="2.20.25.350:FF:000001">
    <property type="entry name" value="Eukaryotic translation initiation factor 5"/>
    <property type="match status" value="1"/>
</dbReference>
<keyword evidence="18" id="KW-1185">Reference proteome</keyword>
<gene>
    <name evidence="17" type="ORF">BZG36_01355</name>
</gene>
<proteinExistence type="inferred from homology"/>
<dbReference type="GO" id="GO:0003743">
    <property type="term" value="F:translation initiation factor activity"/>
    <property type="evidence" value="ECO:0007669"/>
    <property type="project" value="UniProtKB-KW"/>
</dbReference>
<dbReference type="InterPro" id="IPR016024">
    <property type="entry name" value="ARM-type_fold"/>
</dbReference>
<keyword evidence="8" id="KW-0274">FAD</keyword>
<evidence type="ECO:0000313" key="17">
    <source>
        <dbReference type="EMBL" id="OZJ05098.1"/>
    </source>
</evidence>
<dbReference type="GO" id="GO:0005525">
    <property type="term" value="F:GTP binding"/>
    <property type="evidence" value="ECO:0007669"/>
    <property type="project" value="UniProtKB-KW"/>
</dbReference>
<keyword evidence="13" id="KW-0342">GTP-binding</keyword>
<dbReference type="PANTHER" id="PTHR10909">
    <property type="entry name" value="ELECTRON TRANSPORT OXIDOREDUCTASE"/>
    <property type="match status" value="1"/>
</dbReference>
<keyword evidence="6" id="KW-0285">Flavoprotein</keyword>
<keyword evidence="5" id="KW-0396">Initiation factor</keyword>
<evidence type="ECO:0000256" key="1">
    <source>
        <dbReference type="ARBA" id="ARBA00001974"/>
    </source>
</evidence>
<comment type="caution">
    <text evidence="17">The sequence shown here is derived from an EMBL/GenBank/DDBJ whole genome shotgun (WGS) entry which is preliminary data.</text>
</comment>
<dbReference type="SUPFAM" id="SSF56645">
    <property type="entry name" value="Acyl-CoA dehydrogenase NM domain-like"/>
    <property type="match status" value="1"/>
</dbReference>
<evidence type="ECO:0000256" key="10">
    <source>
        <dbReference type="ARBA" id="ARBA00022917"/>
    </source>
</evidence>
<dbReference type="InterPro" id="IPR002735">
    <property type="entry name" value="Transl_init_fac_IF2/IF5_dom"/>
</dbReference>
<dbReference type="Pfam" id="PF22924">
    <property type="entry name" value="ACOX_C_alpha1"/>
    <property type="match status" value="1"/>
</dbReference>
<keyword evidence="14" id="KW-0576">Peroxisome</keyword>
<dbReference type="InterPro" id="IPR009100">
    <property type="entry name" value="AcylCoA_DH/oxidase_NM_dom_sf"/>
</dbReference>
<dbReference type="InterPro" id="IPR016189">
    <property type="entry name" value="Transl_init_fac_IF2/IF5_N"/>
</dbReference>
<dbReference type="Gene3D" id="1.25.40.180">
    <property type="match status" value="1"/>
</dbReference>
<comment type="similarity">
    <text evidence="4">Belongs to the eIF-2-beta/eIF-5 family.</text>
</comment>
<evidence type="ECO:0000256" key="6">
    <source>
        <dbReference type="ARBA" id="ARBA00022630"/>
    </source>
</evidence>
<dbReference type="SMART" id="SM00515">
    <property type="entry name" value="eIF5C"/>
    <property type="match status" value="1"/>
</dbReference>
<dbReference type="GO" id="GO:0055088">
    <property type="term" value="P:lipid homeostasis"/>
    <property type="evidence" value="ECO:0007669"/>
    <property type="project" value="TreeGrafter"/>
</dbReference>
<evidence type="ECO:0000256" key="9">
    <source>
        <dbReference type="ARBA" id="ARBA00022832"/>
    </source>
</evidence>
<dbReference type="Proteomes" id="UP000242875">
    <property type="component" value="Unassembled WGS sequence"/>
</dbReference>
<evidence type="ECO:0000256" key="5">
    <source>
        <dbReference type="ARBA" id="ARBA00022540"/>
    </source>
</evidence>
<dbReference type="OrthoDB" id="538336at2759"/>
<dbReference type="AlphaFoldDB" id="A0A261Y3F4"/>
<evidence type="ECO:0000256" key="2">
    <source>
        <dbReference type="ARBA" id="ARBA00004275"/>
    </source>
</evidence>
<evidence type="ECO:0000256" key="11">
    <source>
        <dbReference type="ARBA" id="ARBA00023002"/>
    </source>
</evidence>
<keyword evidence="12" id="KW-0443">Lipid metabolism</keyword>
<feature type="domain" description="W2" evidence="16">
    <location>
        <begin position="230"/>
        <end position="395"/>
    </location>
</feature>
<dbReference type="SUPFAM" id="SSF48371">
    <property type="entry name" value="ARM repeat"/>
    <property type="match status" value="1"/>
</dbReference>
<organism evidence="17 18">
    <name type="scientific">Bifiguratus adelaidae</name>
    <dbReference type="NCBI Taxonomy" id="1938954"/>
    <lineage>
        <taxon>Eukaryota</taxon>
        <taxon>Fungi</taxon>
        <taxon>Fungi incertae sedis</taxon>
        <taxon>Mucoromycota</taxon>
        <taxon>Mucoromycotina</taxon>
        <taxon>Endogonomycetes</taxon>
        <taxon>Endogonales</taxon>
        <taxon>Endogonales incertae sedis</taxon>
        <taxon>Bifiguratus</taxon>
    </lineage>
</organism>
<evidence type="ECO:0000256" key="3">
    <source>
        <dbReference type="ARBA" id="ARBA00006288"/>
    </source>
</evidence>
<dbReference type="FunFam" id="1.20.140.10:FF:000005">
    <property type="entry name" value="Acyl-coenzyme A oxidase"/>
    <property type="match status" value="1"/>
</dbReference>
<dbReference type="GO" id="GO:0005504">
    <property type="term" value="F:fatty acid binding"/>
    <property type="evidence" value="ECO:0007669"/>
    <property type="project" value="TreeGrafter"/>
</dbReference>
<dbReference type="SUPFAM" id="SSF75689">
    <property type="entry name" value="Zinc-binding domain of translation initiation factor 2 beta"/>
    <property type="match status" value="1"/>
</dbReference>
<keyword evidence="10" id="KW-0648">Protein biosynthesis</keyword>
<dbReference type="EMBL" id="MVBO01000022">
    <property type="protein sequence ID" value="OZJ05098.1"/>
    <property type="molecule type" value="Genomic_DNA"/>
</dbReference>
<dbReference type="Pfam" id="PF14749">
    <property type="entry name" value="Acyl-CoA_ox_N"/>
    <property type="match status" value="1"/>
</dbReference>
<reference evidence="17 18" key="1">
    <citation type="journal article" date="2017" name="Mycologia">
        <title>Bifiguratus adelaidae, gen. et sp. nov., a new member of Mucoromycotina in endophytic and soil-dwelling habitats.</title>
        <authorList>
            <person name="Torres-Cruz T.J."/>
            <person name="Billingsley Tobias T.L."/>
            <person name="Almatruk M."/>
            <person name="Hesse C."/>
            <person name="Kuske C.R."/>
            <person name="Desiro A."/>
            <person name="Benucci G.M."/>
            <person name="Bonito G."/>
            <person name="Stajich J.E."/>
            <person name="Dunlap C."/>
            <person name="Arnold A.E."/>
            <person name="Porras-Alfaro A."/>
        </authorList>
    </citation>
    <scope>NUCLEOTIDE SEQUENCE [LARGE SCALE GENOMIC DNA]</scope>
    <source>
        <strain evidence="17 18">AZ0501</strain>
    </source>
</reference>
<dbReference type="InterPro" id="IPR002655">
    <property type="entry name" value="Acyl-CoA_oxidase_C"/>
</dbReference>